<dbReference type="Pfam" id="PF01055">
    <property type="entry name" value="Glyco_hydro_31_2nd"/>
    <property type="match status" value="1"/>
</dbReference>
<dbReference type="InterPro" id="IPR013785">
    <property type="entry name" value="Aldolase_TIM"/>
</dbReference>
<dbReference type="Pfam" id="PF13802">
    <property type="entry name" value="Gal_mutarotas_2"/>
    <property type="match status" value="1"/>
</dbReference>
<keyword evidence="3" id="KW-0326">Glycosidase</keyword>
<reference evidence="6 7" key="1">
    <citation type="submission" date="2018-11" db="EMBL/GenBank/DDBJ databases">
        <title>Genome sequence of strain 7197.</title>
        <authorList>
            <person name="Gao J."/>
            <person name="Sun J."/>
        </authorList>
    </citation>
    <scope>NUCLEOTIDE SEQUENCE [LARGE SCALE GENOMIC DNA]</scope>
    <source>
        <strain evidence="6 7">7197</strain>
    </source>
</reference>
<dbReference type="SUPFAM" id="SSF51011">
    <property type="entry name" value="Glycosyl hydrolase domain"/>
    <property type="match status" value="2"/>
</dbReference>
<dbReference type="Pfam" id="PF17137">
    <property type="entry name" value="DUF5110"/>
    <property type="match status" value="1"/>
</dbReference>
<dbReference type="GO" id="GO:0004553">
    <property type="term" value="F:hydrolase activity, hydrolyzing O-glycosyl compounds"/>
    <property type="evidence" value="ECO:0007669"/>
    <property type="project" value="InterPro"/>
</dbReference>
<evidence type="ECO:0000313" key="6">
    <source>
        <dbReference type="EMBL" id="RQW12277.1"/>
    </source>
</evidence>
<dbReference type="InterPro" id="IPR005084">
    <property type="entry name" value="CBM6"/>
</dbReference>
<proteinExistence type="inferred from homology"/>
<dbReference type="InterPro" id="IPR011013">
    <property type="entry name" value="Gal_mutarotase_sf_dom"/>
</dbReference>
<dbReference type="CDD" id="cd14752">
    <property type="entry name" value="GH31_N"/>
    <property type="match status" value="1"/>
</dbReference>
<dbReference type="Gene3D" id="3.20.20.70">
    <property type="entry name" value="Aldolase class I"/>
    <property type="match status" value="1"/>
</dbReference>
<dbReference type="InterPro" id="IPR048395">
    <property type="entry name" value="Glyco_hydro_31_C"/>
</dbReference>
<dbReference type="InterPro" id="IPR025887">
    <property type="entry name" value="Glyco_hydro_31_N_dom"/>
</dbReference>
<dbReference type="Gene3D" id="2.60.40.1180">
    <property type="entry name" value="Golgi alpha-mannosidase II"/>
    <property type="match status" value="3"/>
</dbReference>
<dbReference type="CDD" id="cd04083">
    <property type="entry name" value="CBM35_Lmo2446-like"/>
    <property type="match status" value="1"/>
</dbReference>
<dbReference type="PROSITE" id="PS51175">
    <property type="entry name" value="CBM6"/>
    <property type="match status" value="1"/>
</dbReference>
<dbReference type="InterPro" id="IPR017853">
    <property type="entry name" value="GH"/>
</dbReference>
<dbReference type="InterPro" id="IPR033403">
    <property type="entry name" value="DUF5110"/>
</dbReference>
<dbReference type="Gene3D" id="2.60.120.260">
    <property type="entry name" value="Galactose-binding domain-like"/>
    <property type="match status" value="5"/>
</dbReference>
<accession>A0A3N9PAC4</accession>
<dbReference type="InterPro" id="IPR000322">
    <property type="entry name" value="Glyco_hydro_31_TIM"/>
</dbReference>
<dbReference type="GO" id="GO:0005975">
    <property type="term" value="P:carbohydrate metabolic process"/>
    <property type="evidence" value="ECO:0007669"/>
    <property type="project" value="InterPro"/>
</dbReference>
<feature type="signal peptide" evidence="4">
    <location>
        <begin position="1"/>
        <end position="33"/>
    </location>
</feature>
<evidence type="ECO:0000256" key="2">
    <source>
        <dbReference type="ARBA" id="ARBA00022801"/>
    </source>
</evidence>
<dbReference type="OrthoDB" id="9807519at2"/>
<dbReference type="PANTHER" id="PTHR43863:SF2">
    <property type="entry name" value="MALTASE-GLUCOAMYLASE"/>
    <property type="match status" value="1"/>
</dbReference>
<feature type="domain" description="CBM6" evidence="5">
    <location>
        <begin position="832"/>
        <end position="964"/>
    </location>
</feature>
<dbReference type="SUPFAM" id="SSF49785">
    <property type="entry name" value="Galactose-binding domain-like"/>
    <property type="match status" value="1"/>
</dbReference>
<dbReference type="Proteomes" id="UP000282529">
    <property type="component" value="Unassembled WGS sequence"/>
</dbReference>
<evidence type="ECO:0000256" key="4">
    <source>
        <dbReference type="SAM" id="SignalP"/>
    </source>
</evidence>
<evidence type="ECO:0000313" key="7">
    <source>
        <dbReference type="Proteomes" id="UP000282529"/>
    </source>
</evidence>
<name>A0A3N9PAC4_9BACL</name>
<dbReference type="InterPro" id="IPR013780">
    <property type="entry name" value="Glyco_hydro_b"/>
</dbReference>
<organism evidence="6 7">
    <name type="scientific">Paenibacillus rhizophilus</name>
    <dbReference type="NCBI Taxonomy" id="1850366"/>
    <lineage>
        <taxon>Bacteria</taxon>
        <taxon>Bacillati</taxon>
        <taxon>Bacillota</taxon>
        <taxon>Bacilli</taxon>
        <taxon>Bacillales</taxon>
        <taxon>Paenibacillaceae</taxon>
        <taxon>Paenibacillus</taxon>
    </lineage>
</organism>
<dbReference type="EMBL" id="RQPI01000003">
    <property type="protein sequence ID" value="RQW12277.1"/>
    <property type="molecule type" value="Genomic_DNA"/>
</dbReference>
<dbReference type="InterPro" id="IPR041233">
    <property type="entry name" value="Melibiase_C"/>
</dbReference>
<dbReference type="Pfam" id="PF21365">
    <property type="entry name" value="Glyco_hydro_31_3rd"/>
    <property type="match status" value="1"/>
</dbReference>
<gene>
    <name evidence="6" type="ORF">EH198_07945</name>
</gene>
<dbReference type="SUPFAM" id="SSF51445">
    <property type="entry name" value="(Trans)glycosidases"/>
    <property type="match status" value="2"/>
</dbReference>
<dbReference type="SUPFAM" id="SSF74650">
    <property type="entry name" value="Galactose mutarotase-like"/>
    <property type="match status" value="1"/>
</dbReference>
<dbReference type="InterPro" id="IPR051816">
    <property type="entry name" value="Glycosyl_Hydrolase_31"/>
</dbReference>
<comment type="caution">
    <text evidence="6">The sequence shown here is derived from an EMBL/GenBank/DDBJ whole genome shotgun (WGS) entry which is preliminary data.</text>
</comment>
<dbReference type="GO" id="GO:0030246">
    <property type="term" value="F:carbohydrate binding"/>
    <property type="evidence" value="ECO:0007669"/>
    <property type="project" value="InterPro"/>
</dbReference>
<keyword evidence="2" id="KW-0378">Hydrolase</keyword>
<dbReference type="PANTHER" id="PTHR43863">
    <property type="entry name" value="HYDROLASE, PUTATIVE (AFU_ORTHOLOGUE AFUA_1G03140)-RELATED"/>
    <property type="match status" value="1"/>
</dbReference>
<dbReference type="Gene3D" id="3.20.20.80">
    <property type="entry name" value="Glycosidases"/>
    <property type="match status" value="1"/>
</dbReference>
<dbReference type="Gene3D" id="2.60.40.1760">
    <property type="entry name" value="glycosyl hydrolase (family 31)"/>
    <property type="match status" value="1"/>
</dbReference>
<dbReference type="InterPro" id="IPR008979">
    <property type="entry name" value="Galactose-bd-like_sf"/>
</dbReference>
<comment type="similarity">
    <text evidence="1">Belongs to the glycosyl hydrolase 31 family.</text>
</comment>
<feature type="chain" id="PRO_5017946588" evidence="4">
    <location>
        <begin position="34"/>
        <end position="2309"/>
    </location>
</feature>
<dbReference type="RefSeq" id="WP_124695010.1">
    <property type="nucleotide sequence ID" value="NZ_JBHUFE010000003.1"/>
</dbReference>
<evidence type="ECO:0000259" key="5">
    <source>
        <dbReference type="PROSITE" id="PS51175"/>
    </source>
</evidence>
<evidence type="ECO:0000256" key="1">
    <source>
        <dbReference type="ARBA" id="ARBA00007806"/>
    </source>
</evidence>
<dbReference type="Pfam" id="PF17801">
    <property type="entry name" value="Melibiase_C"/>
    <property type="match status" value="1"/>
</dbReference>
<protein>
    <submittedName>
        <fullName evidence="6">DUF5110 domain-containing protein</fullName>
    </submittedName>
</protein>
<keyword evidence="7" id="KW-1185">Reference proteome</keyword>
<keyword evidence="4" id="KW-0732">Signal</keyword>
<sequence>MQKKNRKRLHRMMASIMALSLIVPAFGSVPAMARDSEFTRKGSGPMYWISYEHQWTKNTYMPEDRWKANIDWMAENFQPYGYDMVSTDGWIEGATLLNENGYIVSQNNRWMTHPLGSEDDDPETLYGVINGNFSDPETKGWTFTGPAAHGRNTDNGNDSMYTWMEDPHKETVSQNVYLEDTGLYRLSAKAKTKNGMYTDGVPVFMKIKGYDAADPAAETVTAITYEDWTDYSVDLNITNPNVYLEFSYDAEAKSKKSAGLDLDDVKLEKVTDEVDTSNHVVNGNFNQGNTDGWNITGTGGGGFGINENEMGVYKSLYTWNPGADEVQKVSQSIDLPNGLYTVKAKAKTKNDMIKNGATAVFQVNGYNTEVPEATLAKTVSSQDWTDYSMTVDVTSGKLDLGFIVDPKGKAGFAGIDVDDVEVKWAGPNDWQGYPSEVYPDGHTWKYWGDYIKSKGMKLGIYYDPLWVSPEVLKHPDKYHVTVKNEDGSTEQIPVASLVKTEPYNLGNGKQLNGDRFDGGQGADQALYWLDVNKKGAKEYLQGYVKFLAEQGASFLRVDFLSWYESGYDQGLGQIGTGHNSDMEYAKALQWMDEASADNHVFLSLVMPDLNGHAKYEQQFGDMIRIDEDVFGGGWDHTSGRRQNWTASWSQWANSFQGFTGFSDISGRGSMINDGDFLRLNTYSGQFADNERKTALSLFTMAGSPITIADQYDTIGDNAKFYQNPELIELNKSGFAGKPIYYSGEHYKNNASRDSERWAGQLPDGTWAVALFNRSDESKALSMNFAKELGLADGAYVRDIWEHKDLGYKTIYSKTLEPHDAAVLKLIPKTASKSYQAEVASYQGGAIFGNDEAGYQGFGYIGGLDKKDAKLTIAVSVPQDGNYPLNVRYANGNEADSSLAVSVEDEAGSPVDSDSLIFNSQGKDKWDKWSSSEKTVSLKKGMNLITLKQTEDSAGSVHIDSISFSSGTGQLINGDFEAGNETGWAVDTQGTTIWHGVDTNDAYAGHKQYLYSPDAGGKAISQQKITSLKSGHYMLSAMVKLMPHTDPTFAGGKAKMIISQPGKDDVTVNITPSLKDGIPSTGKTKWEAGDFEYKEFKAEADITEQEATIKFILEAPKVDTSMQIDNVSFTSEEVVSEAPSVGLYNPGFDEGFTGWSRTNMTHQAVAKDRDNAFARIGGASDYSSDLWQFSNAPTDGVYQLTLKTRKTGEVGKAQVYVTYSGGTKTLDIPAGAEFTELKLPNIQLAMNEVVKVGVISEGKAGSMLGIDDFKLQKDNNQQFKDVTFVNSLSETDPYQVSSGGRAVVLNSQGSAKVKLEFVKADTAKVWMEPTGTFAKKDTFVVDSEQGSVNPSVTDLEDEGYILIQTDAMSVRAYKSPFRLAYYDASNTKLLSEQIGGEGFGYNGDTGVYSEMALAEDEHIFGLGMDRDAQSFDRLGKKVVMNNAMTKGYGGNTSDVSSTFFTSTKGYGLYFDNTYENVTFDMGKADADRYSFSAPDGEMLYYFMAGENNGSLNSIMKSFSKLTGTAPIPPMWTLGYMQSRFGYRSWNEVDGIVDTFRSKDIPLDSMVLDVYWAKKNHYFDMTWNDDPTQNFTNPKANMAELKDKGVNIVTIVDPYIQVTASNFKEGDSRGYFVKDASGKTVIYPAWYGKAGLIDFTNPEAAKWYSSQVKKLHDAGVKGYWIDLNEPEQATDSLRDQFAAGSAAEITNVYALNEAKAFYDGQRGYTNDRVWTLARSGFTGIQQYGTTVWSGDIDSSWVSFSHQLQLGLSAAASGISYYTNDTGGFNGKPSPELYTRWMQAASLMPIFRSHVALGDDPTDPTNIREPWAFGTDAEATVTKAINQRYQLLPYIYSTAKQTADGETSLMKPLVMDYATDSNVYNLQDEWMFGGSILAAPIHQEKATARTIYLPSGTWYDWNSEQQYTGGKEITYNADLNTIPMLVKEGAIIPTREAQDFTGQTPANELTLKVYPLSSGETSKFTLYEDDGKTYAYENGQSAATEISASEHNDKVSLNIAAMKGSYTGKVESRVWSSEVKIGAEGKTVYSVKRGAKELTEVGSKEAVKAGQDVWFYDNAAGKLYVRTVQVATSELQQITAALTANGTSNIKDVTLGADMHRAGSAKDVQIAISTVNVDDGTAVKAVLLKNALPYEGVPAVSGSIAGGKASLTLQLPATLPAGPYQIRVEAGSAAYTLDYTVLKRMEDSFKMESSFNMNKLEAGKYLDAKVKITNALSEEKKVMIIAALYDENGGLKMVNHAYSSSLVKAGQTLQLNAGFQLPSSVAGYKVKLMVWEGEDLMNTTMMPLADVVELTP</sequence>
<evidence type="ECO:0000256" key="3">
    <source>
        <dbReference type="ARBA" id="ARBA00023295"/>
    </source>
</evidence>